<organism evidence="7 8">
    <name type="scientific">Ensete ventricosum</name>
    <name type="common">Abyssinian banana</name>
    <name type="synonym">Musa ensete</name>
    <dbReference type="NCBI Taxonomy" id="4639"/>
    <lineage>
        <taxon>Eukaryota</taxon>
        <taxon>Viridiplantae</taxon>
        <taxon>Streptophyta</taxon>
        <taxon>Embryophyta</taxon>
        <taxon>Tracheophyta</taxon>
        <taxon>Spermatophyta</taxon>
        <taxon>Magnoliopsida</taxon>
        <taxon>Liliopsida</taxon>
        <taxon>Zingiberales</taxon>
        <taxon>Musaceae</taxon>
        <taxon>Ensete</taxon>
    </lineage>
</organism>
<protein>
    <recommendedName>
        <fullName evidence="6">Bifunctional inhibitor/plant lipid transfer protein/seed storage helical domain-containing protein</fullName>
    </recommendedName>
</protein>
<dbReference type="InterPro" id="IPR043325">
    <property type="entry name" value="LTSS"/>
</dbReference>
<keyword evidence="3" id="KW-1015">Disulfide bond</keyword>
<evidence type="ECO:0000256" key="4">
    <source>
        <dbReference type="ARBA" id="ARBA00023180"/>
    </source>
</evidence>
<keyword evidence="2" id="KW-0732">Signal</keyword>
<gene>
    <name evidence="7" type="ORF">B296_00050926</name>
</gene>
<proteinExistence type="inferred from homology"/>
<dbReference type="Gene3D" id="1.10.110.10">
    <property type="entry name" value="Plant lipid-transfer and hydrophobic proteins"/>
    <property type="match status" value="1"/>
</dbReference>
<dbReference type="SUPFAM" id="SSF47699">
    <property type="entry name" value="Bifunctional inhibitor/lipid-transfer protein/seed storage 2S albumin"/>
    <property type="match status" value="1"/>
</dbReference>
<name>A0A426Y355_ENSVE</name>
<dbReference type="Proteomes" id="UP000287651">
    <property type="component" value="Unassembled WGS sequence"/>
</dbReference>
<dbReference type="InterPro" id="IPR016140">
    <property type="entry name" value="Bifunc_inhib/LTP/seed_store"/>
</dbReference>
<evidence type="ECO:0000313" key="8">
    <source>
        <dbReference type="Proteomes" id="UP000287651"/>
    </source>
</evidence>
<dbReference type="Pfam" id="PF14368">
    <property type="entry name" value="LTP_2"/>
    <property type="match status" value="1"/>
</dbReference>
<dbReference type="PANTHER" id="PTHR33044">
    <property type="entry name" value="BIFUNCTIONAL INHIBITOR/LIPID-TRANSFER PROTEIN/SEED STORAGE 2S ALBUMIN SUPERFAMILY PROTEIN-RELATED"/>
    <property type="match status" value="1"/>
</dbReference>
<feature type="domain" description="Bifunctional inhibitor/plant lipid transfer protein/seed storage helical" evidence="6">
    <location>
        <begin position="68"/>
        <end position="165"/>
    </location>
</feature>
<dbReference type="CDD" id="cd00010">
    <property type="entry name" value="AAI_LTSS"/>
    <property type="match status" value="1"/>
</dbReference>
<evidence type="ECO:0000256" key="5">
    <source>
        <dbReference type="SAM" id="MobiDB-lite"/>
    </source>
</evidence>
<dbReference type="AlphaFoldDB" id="A0A426Y355"/>
<evidence type="ECO:0000313" key="7">
    <source>
        <dbReference type="EMBL" id="RRT46228.1"/>
    </source>
</evidence>
<sequence length="237" mass="24886">MPTSPNPNLGIAANRQLHHHLPNPSLKEVVMCTLLDLLFAESTSQNLLPAMDKKKKKMMEKAKRFVLVLAVVMAVRVVSGQITTACTAALITSFTPCLNYITGSTNGGGSPTEDCCKAVGAVVGSSKDCACLILTGNVPFSLPINRTLSISLPKMCDSMSVPLECTAPFLPAPPPPPPQVIRAPPADSPASTGTPADQGLNEGQRPLLLPSSAIKLTRRAFSMAAITLSLLGSMLLE</sequence>
<reference evidence="7 8" key="1">
    <citation type="journal article" date="2014" name="Agronomy (Basel)">
        <title>A Draft Genome Sequence for Ensete ventricosum, the Drought-Tolerant Tree Against Hunger.</title>
        <authorList>
            <person name="Harrison J."/>
            <person name="Moore K.A."/>
            <person name="Paszkiewicz K."/>
            <person name="Jones T."/>
            <person name="Grant M."/>
            <person name="Ambacheew D."/>
            <person name="Muzemil S."/>
            <person name="Studholme D.J."/>
        </authorList>
    </citation>
    <scope>NUCLEOTIDE SEQUENCE [LARGE SCALE GENOMIC DNA]</scope>
</reference>
<evidence type="ECO:0000256" key="3">
    <source>
        <dbReference type="ARBA" id="ARBA00023157"/>
    </source>
</evidence>
<keyword evidence="4" id="KW-0325">Glycoprotein</keyword>
<evidence type="ECO:0000256" key="1">
    <source>
        <dbReference type="ARBA" id="ARBA00009748"/>
    </source>
</evidence>
<dbReference type="InterPro" id="IPR036312">
    <property type="entry name" value="Bifun_inhib/LTP/seed_sf"/>
</dbReference>
<feature type="region of interest" description="Disordered" evidence="5">
    <location>
        <begin position="174"/>
        <end position="204"/>
    </location>
</feature>
<accession>A0A426Y355</accession>
<evidence type="ECO:0000256" key="2">
    <source>
        <dbReference type="ARBA" id="ARBA00022729"/>
    </source>
</evidence>
<comment type="similarity">
    <text evidence="1">Belongs to the plant LTP family.</text>
</comment>
<dbReference type="EMBL" id="AMZH03015326">
    <property type="protein sequence ID" value="RRT46228.1"/>
    <property type="molecule type" value="Genomic_DNA"/>
</dbReference>
<evidence type="ECO:0000259" key="6">
    <source>
        <dbReference type="Pfam" id="PF14368"/>
    </source>
</evidence>
<comment type="caution">
    <text evidence="7">The sequence shown here is derived from an EMBL/GenBank/DDBJ whole genome shotgun (WGS) entry which is preliminary data.</text>
</comment>